<dbReference type="Proteomes" id="UP000192247">
    <property type="component" value="Unassembled WGS sequence"/>
</dbReference>
<evidence type="ECO:0000313" key="2">
    <source>
        <dbReference type="EMBL" id="OQR71625.1"/>
    </source>
</evidence>
<dbReference type="EMBL" id="MNPL01014030">
    <property type="protein sequence ID" value="OQR71625.1"/>
    <property type="molecule type" value="Genomic_DNA"/>
</dbReference>
<protein>
    <submittedName>
        <fullName evidence="2">Uncharacterized protein</fullName>
    </submittedName>
</protein>
<sequence>MGRKRRESQWSQQTRTERQSRMQLRRGREKRIEWLADLCCREVQGEEDIGRAGTKCNYRKPAPSGSGRSRHTKLKKWRRNYSQAYGISGQQEPDKTTVREHYGSTARAHNMAASAATKPNLIHTKTFQQGDYGWNQEFGQVKNGEVGPIRYYLYRIRHNEGESISQEEAATQYSPVKIPPLIKVEEKKTVKFAERQEPSWEPSTPLEVLNFLSLRIWSFENWPECREFGVPTNPGIPLDQLVAHMITVVVHKGDGWELLAKQFIERYEGFRVEENRVFPKSPESILYPWSRLELLVYIEDICKKLRSMVGLGTDIYESLYQLGDRSVISTLPRAYSSLVKCRPPPPVRVHALRVPLSGLTKLISQLPQADQQTLRGIFPGNTLMRHLPLISVMTAYPIITTSNEWILT</sequence>
<accession>A0A1V9XDJ7</accession>
<reference evidence="2 3" key="1">
    <citation type="journal article" date="2017" name="Gigascience">
        <title>Draft genome of the honey bee ectoparasitic mite, Tropilaelaps mercedesae, is shaped by the parasitic life history.</title>
        <authorList>
            <person name="Dong X."/>
            <person name="Armstrong S.D."/>
            <person name="Xia D."/>
            <person name="Makepeace B.L."/>
            <person name="Darby A.C."/>
            <person name="Kadowaki T."/>
        </authorList>
    </citation>
    <scope>NUCLEOTIDE SEQUENCE [LARGE SCALE GENOMIC DNA]</scope>
    <source>
        <strain evidence="2">Wuxi-XJTLU</strain>
    </source>
</reference>
<keyword evidence="3" id="KW-1185">Reference proteome</keyword>
<evidence type="ECO:0000256" key="1">
    <source>
        <dbReference type="SAM" id="MobiDB-lite"/>
    </source>
</evidence>
<dbReference type="InParanoid" id="A0A1V9XDJ7"/>
<organism evidence="2 3">
    <name type="scientific">Tropilaelaps mercedesae</name>
    <dbReference type="NCBI Taxonomy" id="418985"/>
    <lineage>
        <taxon>Eukaryota</taxon>
        <taxon>Metazoa</taxon>
        <taxon>Ecdysozoa</taxon>
        <taxon>Arthropoda</taxon>
        <taxon>Chelicerata</taxon>
        <taxon>Arachnida</taxon>
        <taxon>Acari</taxon>
        <taxon>Parasitiformes</taxon>
        <taxon>Mesostigmata</taxon>
        <taxon>Gamasina</taxon>
        <taxon>Dermanyssoidea</taxon>
        <taxon>Laelapidae</taxon>
        <taxon>Tropilaelaps</taxon>
    </lineage>
</organism>
<feature type="region of interest" description="Disordered" evidence="1">
    <location>
        <begin position="1"/>
        <end position="26"/>
    </location>
</feature>
<dbReference type="AlphaFoldDB" id="A0A1V9XDJ7"/>
<gene>
    <name evidence="2" type="ORF">BIW11_10887</name>
</gene>
<name>A0A1V9XDJ7_9ACAR</name>
<dbReference type="OrthoDB" id="10526330at2759"/>
<evidence type="ECO:0000313" key="3">
    <source>
        <dbReference type="Proteomes" id="UP000192247"/>
    </source>
</evidence>
<comment type="caution">
    <text evidence="2">The sequence shown here is derived from an EMBL/GenBank/DDBJ whole genome shotgun (WGS) entry which is preliminary data.</text>
</comment>
<proteinExistence type="predicted"/>
<feature type="region of interest" description="Disordered" evidence="1">
    <location>
        <begin position="55"/>
        <end position="75"/>
    </location>
</feature>